<dbReference type="EMBL" id="CAJOBC010003299">
    <property type="protein sequence ID" value="CAF3776623.1"/>
    <property type="molecule type" value="Genomic_DNA"/>
</dbReference>
<protein>
    <submittedName>
        <fullName evidence="1">Uncharacterized protein</fullName>
    </submittedName>
</protein>
<evidence type="ECO:0000313" key="2">
    <source>
        <dbReference type="EMBL" id="CAF3776623.1"/>
    </source>
</evidence>
<evidence type="ECO:0000313" key="3">
    <source>
        <dbReference type="Proteomes" id="UP000663829"/>
    </source>
</evidence>
<comment type="caution">
    <text evidence="1">The sequence shown here is derived from an EMBL/GenBank/DDBJ whole genome shotgun (WGS) entry which is preliminary data.</text>
</comment>
<name>A0A814H3K3_9BILA</name>
<evidence type="ECO:0000313" key="1">
    <source>
        <dbReference type="EMBL" id="CAF1005300.1"/>
    </source>
</evidence>
<gene>
    <name evidence="1" type="ORF">GPM918_LOCUS13976</name>
    <name evidence="2" type="ORF">SRO942_LOCUS13976</name>
</gene>
<dbReference type="EMBL" id="CAJNOQ010003299">
    <property type="protein sequence ID" value="CAF1005300.1"/>
    <property type="molecule type" value="Genomic_DNA"/>
</dbReference>
<dbReference type="Proteomes" id="UP000663829">
    <property type="component" value="Unassembled WGS sequence"/>
</dbReference>
<organism evidence="1 3">
    <name type="scientific">Didymodactylos carnosus</name>
    <dbReference type="NCBI Taxonomy" id="1234261"/>
    <lineage>
        <taxon>Eukaryota</taxon>
        <taxon>Metazoa</taxon>
        <taxon>Spiralia</taxon>
        <taxon>Gnathifera</taxon>
        <taxon>Rotifera</taxon>
        <taxon>Eurotatoria</taxon>
        <taxon>Bdelloidea</taxon>
        <taxon>Philodinida</taxon>
        <taxon>Philodinidae</taxon>
        <taxon>Didymodactylos</taxon>
    </lineage>
</organism>
<sequence>MAKHSKHTSDFKHNVLQQYRPGIYGCGFRSLPKRFKIKGAHKLIMSRYARWNGIVESLEPKWTDGRPRIMTKDQVTDYILNFVDEMNMQYKPVNYRMIQEHVDNSLNKQVPLKTIQRYSRQECGINSKRTKELTTRDSKYPNFISSGFAHGLLITFFNLS</sequence>
<accession>A0A814H3K3</accession>
<dbReference type="AlphaFoldDB" id="A0A814H3K3"/>
<reference evidence="1" key="1">
    <citation type="submission" date="2021-02" db="EMBL/GenBank/DDBJ databases">
        <authorList>
            <person name="Nowell W R."/>
        </authorList>
    </citation>
    <scope>NUCLEOTIDE SEQUENCE</scope>
</reference>
<proteinExistence type="predicted"/>
<keyword evidence="3" id="KW-1185">Reference proteome</keyword>
<dbReference type="Proteomes" id="UP000681722">
    <property type="component" value="Unassembled WGS sequence"/>
</dbReference>